<name>A0A5D0HP67_9FLAO</name>
<dbReference type="EMBL" id="VSDQ01000718">
    <property type="protein sequence ID" value="TYA71867.1"/>
    <property type="molecule type" value="Genomic_DNA"/>
</dbReference>
<protein>
    <submittedName>
        <fullName evidence="2">Glycosyltransferase family 4 protein</fullName>
    </submittedName>
</protein>
<dbReference type="InterPro" id="IPR001296">
    <property type="entry name" value="Glyco_trans_1"/>
</dbReference>
<sequence>MTSVNKNIAFVIPSLGPGGAERVVVTLANRLCAKYNILLILLYKEHNILYDIDSRIKISYCAEYLKESTNFINAFKNNKRNISIISNFIKDYKINLLIGFTTTSNILSVLSAKRCRIPCIISDRSNPYATQLSSFWRLIRYLTYPRCNYLVVQSKLSLEFYKNVKLKKLKVLPNPLSENLTLKRKSSTKENIILYVGRLDSNKAQDVLLKAFSNLKETRKNWKLVLVGDGNKRKTYETLTKDLGIEDSVVFTGRINNPEIYYNKAKIFAFTSKSEGFPNALIEAMYFGLPCVSTDCPSGPSELIEDNTNGFLIPVGDVLLLEQKLKTLIENEQLRNEMLQKAKSKGEEFHVNNVSDKWEKLIIKLL</sequence>
<gene>
    <name evidence="2" type="ORF">FUA24_20165</name>
</gene>
<dbReference type="PANTHER" id="PTHR12526">
    <property type="entry name" value="GLYCOSYLTRANSFERASE"/>
    <property type="match status" value="1"/>
</dbReference>
<evidence type="ECO:0000259" key="1">
    <source>
        <dbReference type="Pfam" id="PF00534"/>
    </source>
</evidence>
<evidence type="ECO:0000313" key="2">
    <source>
        <dbReference type="EMBL" id="TYA71867.1"/>
    </source>
</evidence>
<dbReference type="Pfam" id="PF00534">
    <property type="entry name" value="Glycos_transf_1"/>
    <property type="match status" value="1"/>
</dbReference>
<dbReference type="SUPFAM" id="SSF53756">
    <property type="entry name" value="UDP-Glycosyltransferase/glycogen phosphorylase"/>
    <property type="match status" value="1"/>
</dbReference>
<keyword evidence="3" id="KW-1185">Reference proteome</keyword>
<comment type="caution">
    <text evidence="2">The sequence shown here is derived from an EMBL/GenBank/DDBJ whole genome shotgun (WGS) entry which is preliminary data.</text>
</comment>
<organism evidence="2 3">
    <name type="scientific">Seonamhaeicola marinus</name>
    <dbReference type="NCBI Taxonomy" id="1912246"/>
    <lineage>
        <taxon>Bacteria</taxon>
        <taxon>Pseudomonadati</taxon>
        <taxon>Bacteroidota</taxon>
        <taxon>Flavobacteriia</taxon>
        <taxon>Flavobacteriales</taxon>
        <taxon>Flavobacteriaceae</taxon>
    </lineage>
</organism>
<reference evidence="2 3" key="1">
    <citation type="submission" date="2019-08" db="EMBL/GenBank/DDBJ databases">
        <title>Seonamhaeicola sediminis sp. nov., isolated from marine sediment.</title>
        <authorList>
            <person name="Cao W.R."/>
        </authorList>
    </citation>
    <scope>NUCLEOTIDE SEQUENCE [LARGE SCALE GENOMIC DNA]</scope>
    <source>
        <strain evidence="2 3">B011</strain>
    </source>
</reference>
<dbReference type="Gene3D" id="3.40.50.2000">
    <property type="entry name" value="Glycogen Phosphorylase B"/>
    <property type="match status" value="2"/>
</dbReference>
<evidence type="ECO:0000313" key="3">
    <source>
        <dbReference type="Proteomes" id="UP000323930"/>
    </source>
</evidence>
<dbReference type="CDD" id="cd03820">
    <property type="entry name" value="GT4_AmsD-like"/>
    <property type="match status" value="1"/>
</dbReference>
<dbReference type="GO" id="GO:0016757">
    <property type="term" value="F:glycosyltransferase activity"/>
    <property type="evidence" value="ECO:0007669"/>
    <property type="project" value="InterPro"/>
</dbReference>
<dbReference type="AlphaFoldDB" id="A0A5D0HP67"/>
<dbReference type="RefSeq" id="WP_148544854.1">
    <property type="nucleotide sequence ID" value="NZ_VSDQ01000718.1"/>
</dbReference>
<accession>A0A5D0HP67</accession>
<proteinExistence type="predicted"/>
<keyword evidence="2" id="KW-0808">Transferase</keyword>
<feature type="domain" description="Glycosyl transferase family 1" evidence="1">
    <location>
        <begin position="185"/>
        <end position="344"/>
    </location>
</feature>
<dbReference type="Proteomes" id="UP000323930">
    <property type="component" value="Unassembled WGS sequence"/>
</dbReference>
<dbReference type="OrthoDB" id="9801609at2"/>